<evidence type="ECO:0000313" key="3">
    <source>
        <dbReference type="Proteomes" id="UP000664534"/>
    </source>
</evidence>
<dbReference type="Proteomes" id="UP000664534">
    <property type="component" value="Unassembled WGS sequence"/>
</dbReference>
<protein>
    <submittedName>
        <fullName evidence="2">Uncharacterized protein</fullName>
    </submittedName>
</protein>
<organism evidence="2 3">
    <name type="scientific">Imshaugia aleurites</name>
    <dbReference type="NCBI Taxonomy" id="172621"/>
    <lineage>
        <taxon>Eukaryota</taxon>
        <taxon>Fungi</taxon>
        <taxon>Dikarya</taxon>
        <taxon>Ascomycota</taxon>
        <taxon>Pezizomycotina</taxon>
        <taxon>Lecanoromycetes</taxon>
        <taxon>OSLEUM clade</taxon>
        <taxon>Lecanoromycetidae</taxon>
        <taxon>Lecanorales</taxon>
        <taxon>Lecanorineae</taxon>
        <taxon>Parmeliaceae</taxon>
        <taxon>Imshaugia</taxon>
    </lineage>
</organism>
<comment type="caution">
    <text evidence="2">The sequence shown here is derived from an EMBL/GenBank/DDBJ whole genome shotgun (WGS) entry which is preliminary data.</text>
</comment>
<dbReference type="AlphaFoldDB" id="A0A8H3IXJ5"/>
<evidence type="ECO:0000256" key="1">
    <source>
        <dbReference type="SAM" id="MobiDB-lite"/>
    </source>
</evidence>
<sequence>MPIVTTMSSAGTSQANPSIPPIVTSNASPSMAPIDTSNTNLIADPVDTNVVHPQQQCPLFGRIPGEIRDHIFDLALTAYSGKQEPFEKNAYYYRPGFRYADQRLDTALLLTCRRIYREAFHVPLQNYERVEWYKQHGRGPSTAHARRFARGPGLWASSLHLFTQQFWLEDSSWRNYSRRLARNKYLRHLKIAIRHSDWWWWESSDPLVLDAKQNGTASAMRHSTASDGFHVNSWGHQFSVLSGLKTFELELETVEGKRKELDEIATRARDWRFPLGDGNVLVSNPARTKRTGWHGVKLPKGIHVPSDPKEAKERLVKDGVDFSVWDGEPEILEDDCLTYYVVSLTYEAQREQDST</sequence>
<reference evidence="2" key="1">
    <citation type="submission" date="2021-03" db="EMBL/GenBank/DDBJ databases">
        <authorList>
            <person name="Tagirdzhanova G."/>
        </authorList>
    </citation>
    <scope>NUCLEOTIDE SEQUENCE</scope>
</reference>
<dbReference type="OrthoDB" id="288942at2759"/>
<name>A0A8H3IXJ5_9LECA</name>
<dbReference type="EMBL" id="CAJPDT010000096">
    <property type="protein sequence ID" value="CAF9936998.1"/>
    <property type="molecule type" value="Genomic_DNA"/>
</dbReference>
<evidence type="ECO:0000313" key="2">
    <source>
        <dbReference type="EMBL" id="CAF9936998.1"/>
    </source>
</evidence>
<proteinExistence type="predicted"/>
<gene>
    <name evidence="2" type="ORF">IMSHALPRED_010979</name>
</gene>
<feature type="region of interest" description="Disordered" evidence="1">
    <location>
        <begin position="1"/>
        <end position="27"/>
    </location>
</feature>
<accession>A0A8H3IXJ5</accession>
<keyword evidence="3" id="KW-1185">Reference proteome</keyword>